<evidence type="ECO:0000313" key="3">
    <source>
        <dbReference type="Proteomes" id="UP000034563"/>
    </source>
</evidence>
<feature type="compositionally biased region" description="Basic and acidic residues" evidence="1">
    <location>
        <begin position="1"/>
        <end position="17"/>
    </location>
</feature>
<sequence>MESEKQSDQESNSDNHHPYPKFRIPKRYKGSKNSLIGKWAMIKTPSRKAHRALHFIFGDRFPEDQLKFLKRLCNAEGFLDARIYGDYKELFDVIFGGDKSLAAMKETLKKWDLSEEIKKKHSNRIALILSVSKSKASGGIPIRKYKLN</sequence>
<dbReference type="AlphaFoldDB" id="A0A0G1EMT1"/>
<proteinExistence type="predicted"/>
<reference evidence="2 3" key="1">
    <citation type="journal article" date="2015" name="Nature">
        <title>rRNA introns, odd ribosomes, and small enigmatic genomes across a large radiation of phyla.</title>
        <authorList>
            <person name="Brown C.T."/>
            <person name="Hug L.A."/>
            <person name="Thomas B.C."/>
            <person name="Sharon I."/>
            <person name="Castelle C.J."/>
            <person name="Singh A."/>
            <person name="Wilkins M.J."/>
            <person name="Williams K.H."/>
            <person name="Banfield J.F."/>
        </authorList>
    </citation>
    <scope>NUCLEOTIDE SEQUENCE [LARGE SCALE GENOMIC DNA]</scope>
</reference>
<organism evidence="2 3">
    <name type="scientific">Candidatus Azambacteria bacterium GW2011_GWA2_42_9</name>
    <dbReference type="NCBI Taxonomy" id="1618613"/>
    <lineage>
        <taxon>Bacteria</taxon>
        <taxon>Candidatus Azamiibacteriota</taxon>
    </lineage>
</organism>
<protein>
    <submittedName>
        <fullName evidence="2">Uncharacterized protein</fullName>
    </submittedName>
</protein>
<evidence type="ECO:0000256" key="1">
    <source>
        <dbReference type="SAM" id="MobiDB-lite"/>
    </source>
</evidence>
<dbReference type="EMBL" id="LCEQ01000005">
    <property type="protein sequence ID" value="KKS75893.1"/>
    <property type="molecule type" value="Genomic_DNA"/>
</dbReference>
<dbReference type="Proteomes" id="UP000034563">
    <property type="component" value="Unassembled WGS sequence"/>
</dbReference>
<gene>
    <name evidence="2" type="ORF">UV48_C0005G0019</name>
</gene>
<name>A0A0G1EMT1_9BACT</name>
<accession>A0A0G1EMT1</accession>
<feature type="region of interest" description="Disordered" evidence="1">
    <location>
        <begin position="1"/>
        <end position="23"/>
    </location>
</feature>
<evidence type="ECO:0000313" key="2">
    <source>
        <dbReference type="EMBL" id="KKS75893.1"/>
    </source>
</evidence>
<comment type="caution">
    <text evidence="2">The sequence shown here is derived from an EMBL/GenBank/DDBJ whole genome shotgun (WGS) entry which is preliminary data.</text>
</comment>